<accession>A0A6J0JBG0</accession>
<feature type="domain" description="START" evidence="2">
    <location>
        <begin position="65"/>
        <end position="279"/>
    </location>
</feature>
<evidence type="ECO:0000259" key="2">
    <source>
        <dbReference type="PROSITE" id="PS50848"/>
    </source>
</evidence>
<dbReference type="OrthoDB" id="5403181at2759"/>
<dbReference type="KEGG" id="rsz:108805400"/>
<dbReference type="CDD" id="cd08870">
    <property type="entry name" value="START_STARD2_7-like"/>
    <property type="match status" value="1"/>
</dbReference>
<dbReference type="GO" id="GO:0008289">
    <property type="term" value="F:lipid binding"/>
    <property type="evidence" value="ECO:0007669"/>
    <property type="project" value="InterPro"/>
</dbReference>
<keyword evidence="1" id="KW-0472">Membrane</keyword>
<dbReference type="Proteomes" id="UP000504610">
    <property type="component" value="Chromosome 1"/>
</dbReference>
<dbReference type="Gene3D" id="3.30.530.20">
    <property type="match status" value="1"/>
</dbReference>
<sequence length="393" mass="44490">MNNNNNNNRVFFWGDVTVYEGGAWATATSILLIYLFRILFKFRFFSSPSPSPSPSIADSVSHPQIQSSRTLRRVVCDEDLKWLIQNLEGSKEAWEHVIHKSNHRLSYSAKRCNPNDGGPMKYLSVTVFEDCSPEMLKDFYMDNDFRKQWDKTVVAHHQLQVDSNTGIEFGRTIKKFPLLTSREYVLAWKLWQGNKDNFFCFTKECDHDLVPRQKKYVRVSHFRSGWRISRAVPGRNACEIKMFHQENAGLNVEMAKLAFSKGIWSYVSKMDNAFRNYVAITHRPQGSVLSALTLIAEVPSELESQTVDVTASMGTNGGERISTQVAIQKKKKILRKPSKKLIAKGLVLVGGAAICLSRGHSALGAKVALAYLLTKLNKRATPLKQQTTHNSSI</sequence>
<dbReference type="GeneID" id="108805400"/>
<dbReference type="PROSITE" id="PS50848">
    <property type="entry name" value="START"/>
    <property type="match status" value="1"/>
</dbReference>
<evidence type="ECO:0000313" key="4">
    <source>
        <dbReference type="RefSeq" id="XP_018432942.2"/>
    </source>
</evidence>
<dbReference type="PANTHER" id="PTHR19308">
    <property type="entry name" value="PHOSPHATIDYLCHOLINE TRANSFER PROTEIN"/>
    <property type="match status" value="1"/>
</dbReference>
<dbReference type="PANTHER" id="PTHR19308:SF44">
    <property type="entry name" value="POLYKETIDE CYCLASE_DEHYDRASE AND LIPID TRANSPORT SUPERFAMILY PROTEIN"/>
    <property type="match status" value="1"/>
</dbReference>
<organism evidence="3 4">
    <name type="scientific">Raphanus sativus</name>
    <name type="common">Radish</name>
    <name type="synonym">Raphanus raphanistrum var. sativus</name>
    <dbReference type="NCBI Taxonomy" id="3726"/>
    <lineage>
        <taxon>Eukaryota</taxon>
        <taxon>Viridiplantae</taxon>
        <taxon>Streptophyta</taxon>
        <taxon>Embryophyta</taxon>
        <taxon>Tracheophyta</taxon>
        <taxon>Spermatophyta</taxon>
        <taxon>Magnoliopsida</taxon>
        <taxon>eudicotyledons</taxon>
        <taxon>Gunneridae</taxon>
        <taxon>Pentapetalae</taxon>
        <taxon>rosids</taxon>
        <taxon>malvids</taxon>
        <taxon>Brassicales</taxon>
        <taxon>Brassicaceae</taxon>
        <taxon>Brassiceae</taxon>
        <taxon>Raphanus</taxon>
    </lineage>
</organism>
<dbReference type="Pfam" id="PF01852">
    <property type="entry name" value="START"/>
    <property type="match status" value="1"/>
</dbReference>
<keyword evidence="3" id="KW-1185">Reference proteome</keyword>
<name>A0A6J0JBG0_RAPSA</name>
<reference evidence="4" key="2">
    <citation type="submission" date="2025-08" db="UniProtKB">
        <authorList>
            <consortium name="RefSeq"/>
        </authorList>
    </citation>
    <scope>IDENTIFICATION</scope>
    <source>
        <tissue evidence="4">Leaf</tissue>
    </source>
</reference>
<gene>
    <name evidence="4" type="primary">LOC108805400</name>
</gene>
<dbReference type="InterPro" id="IPR051213">
    <property type="entry name" value="START_lipid_transfer"/>
</dbReference>
<evidence type="ECO:0000256" key="1">
    <source>
        <dbReference type="SAM" id="Phobius"/>
    </source>
</evidence>
<dbReference type="RefSeq" id="XP_018432942.2">
    <property type="nucleotide sequence ID" value="XM_018577440.2"/>
</dbReference>
<dbReference type="InterPro" id="IPR023393">
    <property type="entry name" value="START-like_dom_sf"/>
</dbReference>
<dbReference type="AlphaFoldDB" id="A0A6J0JBG0"/>
<feature type="transmembrane region" description="Helical" evidence="1">
    <location>
        <begin position="22"/>
        <end position="40"/>
    </location>
</feature>
<keyword evidence="1" id="KW-1133">Transmembrane helix</keyword>
<dbReference type="GO" id="GO:0005737">
    <property type="term" value="C:cytoplasm"/>
    <property type="evidence" value="ECO:0007669"/>
    <property type="project" value="UniProtKB-ARBA"/>
</dbReference>
<reference evidence="3" key="1">
    <citation type="journal article" date="2019" name="Database">
        <title>The radish genome database (RadishGD): an integrated information resource for radish genomics.</title>
        <authorList>
            <person name="Yu H.J."/>
            <person name="Baek S."/>
            <person name="Lee Y.J."/>
            <person name="Cho A."/>
            <person name="Mun J.H."/>
        </authorList>
    </citation>
    <scope>NUCLEOTIDE SEQUENCE [LARGE SCALE GENOMIC DNA]</scope>
    <source>
        <strain evidence="3">cv. WK10039</strain>
    </source>
</reference>
<dbReference type="InterPro" id="IPR002913">
    <property type="entry name" value="START_lipid-bd_dom"/>
</dbReference>
<protein>
    <submittedName>
        <fullName evidence="4">Uncharacterized protein LOC108805400 isoform X1</fullName>
    </submittedName>
</protein>
<evidence type="ECO:0000313" key="3">
    <source>
        <dbReference type="Proteomes" id="UP000504610"/>
    </source>
</evidence>
<proteinExistence type="predicted"/>
<keyword evidence="1" id="KW-0812">Transmembrane</keyword>
<dbReference type="SUPFAM" id="SSF55961">
    <property type="entry name" value="Bet v1-like"/>
    <property type="match status" value="1"/>
</dbReference>